<evidence type="ECO:0000313" key="2">
    <source>
        <dbReference type="WBParaSite" id="ACAC_0001367401-mRNA-1"/>
    </source>
</evidence>
<sequence>MQKHPPHTLDLTQLRLNLFENLFVAVPLTIFGTDDMFASEQPAGFHSIVYRTIKQSVMIGCNGSRSTVRYGAINRNNGLPGKLLLNLMLLYH</sequence>
<dbReference type="WBParaSite" id="ACAC_0001367401-mRNA-1">
    <property type="protein sequence ID" value="ACAC_0001367401-mRNA-1"/>
    <property type="gene ID" value="ACAC_0001367401"/>
</dbReference>
<dbReference type="Proteomes" id="UP000035642">
    <property type="component" value="Unassembled WGS sequence"/>
</dbReference>
<protein>
    <submittedName>
        <fullName evidence="2">AraC family transcriptional regulator</fullName>
    </submittedName>
</protein>
<reference evidence="1" key="1">
    <citation type="submission" date="2012-09" db="EMBL/GenBank/DDBJ databases">
        <authorList>
            <person name="Martin A.A."/>
        </authorList>
    </citation>
    <scope>NUCLEOTIDE SEQUENCE</scope>
</reference>
<dbReference type="AlphaFoldDB" id="A0A0K0DPI5"/>
<evidence type="ECO:0000313" key="1">
    <source>
        <dbReference type="Proteomes" id="UP000035642"/>
    </source>
</evidence>
<reference evidence="2" key="2">
    <citation type="submission" date="2017-02" db="UniProtKB">
        <authorList>
            <consortium name="WormBaseParasite"/>
        </authorList>
    </citation>
    <scope>IDENTIFICATION</scope>
</reference>
<keyword evidence="1" id="KW-1185">Reference proteome</keyword>
<organism evidence="1 2">
    <name type="scientific">Angiostrongylus cantonensis</name>
    <name type="common">Rat lungworm</name>
    <dbReference type="NCBI Taxonomy" id="6313"/>
    <lineage>
        <taxon>Eukaryota</taxon>
        <taxon>Metazoa</taxon>
        <taxon>Ecdysozoa</taxon>
        <taxon>Nematoda</taxon>
        <taxon>Chromadorea</taxon>
        <taxon>Rhabditida</taxon>
        <taxon>Rhabditina</taxon>
        <taxon>Rhabditomorpha</taxon>
        <taxon>Strongyloidea</taxon>
        <taxon>Metastrongylidae</taxon>
        <taxon>Angiostrongylus</taxon>
    </lineage>
</organism>
<accession>A0A0K0DPI5</accession>
<name>A0A0K0DPI5_ANGCA</name>
<proteinExistence type="predicted"/>